<dbReference type="InterPro" id="IPR036097">
    <property type="entry name" value="HisK_dim/P_sf"/>
</dbReference>
<evidence type="ECO:0000313" key="14">
    <source>
        <dbReference type="EMBL" id="MDR5896278.1"/>
    </source>
</evidence>
<proteinExistence type="predicted"/>
<feature type="domain" description="Histidine kinase" evidence="12">
    <location>
        <begin position="240"/>
        <end position="437"/>
    </location>
</feature>
<evidence type="ECO:0000259" key="13">
    <source>
        <dbReference type="PROSITE" id="PS50885"/>
    </source>
</evidence>
<dbReference type="PRINTS" id="PR00344">
    <property type="entry name" value="BCTRLSENSOR"/>
</dbReference>
<dbReference type="PROSITE" id="PS50109">
    <property type="entry name" value="HIS_KIN"/>
    <property type="match status" value="1"/>
</dbReference>
<keyword evidence="7" id="KW-0418">Kinase</keyword>
<dbReference type="PANTHER" id="PTHR45436">
    <property type="entry name" value="SENSOR HISTIDINE KINASE YKOH"/>
    <property type="match status" value="1"/>
</dbReference>
<keyword evidence="10 11" id="KW-0472">Membrane</keyword>
<dbReference type="PROSITE" id="PS50885">
    <property type="entry name" value="HAMP"/>
    <property type="match status" value="1"/>
</dbReference>
<evidence type="ECO:0000256" key="4">
    <source>
        <dbReference type="ARBA" id="ARBA00022553"/>
    </source>
</evidence>
<comment type="caution">
    <text evidence="14">The sequence shown here is derived from an EMBL/GenBank/DDBJ whole genome shotgun (WGS) entry which is preliminary data.</text>
</comment>
<feature type="transmembrane region" description="Helical" evidence="11">
    <location>
        <begin position="12"/>
        <end position="32"/>
    </location>
</feature>
<accession>A0ABU1GY68</accession>
<evidence type="ECO:0000259" key="12">
    <source>
        <dbReference type="PROSITE" id="PS50109"/>
    </source>
</evidence>
<dbReference type="CDD" id="cd00082">
    <property type="entry name" value="HisKA"/>
    <property type="match status" value="1"/>
</dbReference>
<comment type="catalytic activity">
    <reaction evidence="1">
        <text>ATP + protein L-histidine = ADP + protein N-phospho-L-histidine.</text>
        <dbReference type="EC" id="2.7.13.3"/>
    </reaction>
</comment>
<dbReference type="Gene3D" id="1.10.287.130">
    <property type="match status" value="1"/>
</dbReference>
<gene>
    <name evidence="14" type="ORF">QC825_09355</name>
</gene>
<dbReference type="InterPro" id="IPR003594">
    <property type="entry name" value="HATPase_dom"/>
</dbReference>
<dbReference type="Pfam" id="PF02518">
    <property type="entry name" value="HATPase_c"/>
    <property type="match status" value="1"/>
</dbReference>
<dbReference type="GO" id="GO:0005524">
    <property type="term" value="F:ATP binding"/>
    <property type="evidence" value="ECO:0007669"/>
    <property type="project" value="UniProtKB-KW"/>
</dbReference>
<dbReference type="InterPro" id="IPR050428">
    <property type="entry name" value="TCS_sensor_his_kinase"/>
</dbReference>
<dbReference type="PANTHER" id="PTHR45436:SF5">
    <property type="entry name" value="SENSOR HISTIDINE KINASE TRCS"/>
    <property type="match status" value="1"/>
</dbReference>
<evidence type="ECO:0000313" key="15">
    <source>
        <dbReference type="Proteomes" id="UP001269375"/>
    </source>
</evidence>
<dbReference type="Proteomes" id="UP001269375">
    <property type="component" value="Unassembled WGS sequence"/>
</dbReference>
<dbReference type="InterPro" id="IPR004358">
    <property type="entry name" value="Sig_transdc_His_kin-like_C"/>
</dbReference>
<evidence type="ECO:0000256" key="7">
    <source>
        <dbReference type="ARBA" id="ARBA00022777"/>
    </source>
</evidence>
<keyword evidence="14" id="KW-0067">ATP-binding</keyword>
<comment type="subcellular location">
    <subcellularLocation>
        <location evidence="2">Membrane</location>
    </subcellularLocation>
</comment>
<evidence type="ECO:0000256" key="5">
    <source>
        <dbReference type="ARBA" id="ARBA00022679"/>
    </source>
</evidence>
<keyword evidence="9" id="KW-0902">Two-component regulatory system</keyword>
<evidence type="ECO:0000256" key="8">
    <source>
        <dbReference type="ARBA" id="ARBA00022989"/>
    </source>
</evidence>
<evidence type="ECO:0000256" key="6">
    <source>
        <dbReference type="ARBA" id="ARBA00022692"/>
    </source>
</evidence>
<sequence>MSFIRISRSLRLRLMLSLSLVAVVIMGLTWVLHGMLLQSTAREFLAGRLAQEAQHLLAEAERGARPVDRSGGTAGPGLDAFHHVYLVRRGEQVVASTPAARTPLAPYLDGPARQTIDLTWQGRHLLAWRERGEVDGQPVTVLVAEDFAQVEHGLARLHRWVGVIAVLVSVVLLGLSLLAVQRSLRPLDALARQLAALRRGEREALSLKTVSELDGVVGQLNEFVEEQRYRQARSRELLANLSHGLKTPLAAIIQALQSSKPLSDTRRSQILHRLHAIDEQLTNELKRSRIAGQATGQRRLCTEDLEAMQALLATLYPAIELRFEPEISALTHLPLERQDAMELLGIVLDNAAKWARTRVVVSSDRPECVIIDDDGPGVPAYQRALLGTRGTRLDEQRPGHGLGLSILRQMVERYRGEVRFDASPLGGLRVTLHLLLE</sequence>
<evidence type="ECO:0000256" key="11">
    <source>
        <dbReference type="SAM" id="Phobius"/>
    </source>
</evidence>
<keyword evidence="6 11" id="KW-0812">Transmembrane</keyword>
<dbReference type="EMBL" id="JARWAO010000004">
    <property type="protein sequence ID" value="MDR5896278.1"/>
    <property type="molecule type" value="Genomic_DNA"/>
</dbReference>
<dbReference type="SMART" id="SM00387">
    <property type="entry name" value="HATPase_c"/>
    <property type="match status" value="1"/>
</dbReference>
<dbReference type="EC" id="2.7.13.3" evidence="3"/>
<dbReference type="Gene3D" id="3.30.565.10">
    <property type="entry name" value="Histidine kinase-like ATPase, C-terminal domain"/>
    <property type="match status" value="1"/>
</dbReference>
<dbReference type="InterPro" id="IPR036890">
    <property type="entry name" value="HATPase_C_sf"/>
</dbReference>
<evidence type="ECO:0000256" key="10">
    <source>
        <dbReference type="ARBA" id="ARBA00023136"/>
    </source>
</evidence>
<feature type="transmembrane region" description="Helical" evidence="11">
    <location>
        <begin position="160"/>
        <end position="180"/>
    </location>
</feature>
<dbReference type="RefSeq" id="WP_251594808.1">
    <property type="nucleotide sequence ID" value="NZ_JAMLJI010000004.1"/>
</dbReference>
<evidence type="ECO:0000256" key="9">
    <source>
        <dbReference type="ARBA" id="ARBA00023012"/>
    </source>
</evidence>
<protein>
    <recommendedName>
        <fullName evidence="3">histidine kinase</fullName>
        <ecNumber evidence="3">2.7.13.3</ecNumber>
    </recommendedName>
</protein>
<keyword evidence="8 11" id="KW-1133">Transmembrane helix</keyword>
<dbReference type="InterPro" id="IPR003661">
    <property type="entry name" value="HisK_dim/P_dom"/>
</dbReference>
<dbReference type="SUPFAM" id="SSF55874">
    <property type="entry name" value="ATPase domain of HSP90 chaperone/DNA topoisomerase II/histidine kinase"/>
    <property type="match status" value="1"/>
</dbReference>
<name>A0ABU1GY68_9GAMM</name>
<feature type="domain" description="HAMP" evidence="13">
    <location>
        <begin position="181"/>
        <end position="232"/>
    </location>
</feature>
<dbReference type="InterPro" id="IPR005467">
    <property type="entry name" value="His_kinase_dom"/>
</dbReference>
<dbReference type="SUPFAM" id="SSF47384">
    <property type="entry name" value="Homodimeric domain of signal transducing histidine kinase"/>
    <property type="match status" value="1"/>
</dbReference>
<keyword evidence="15" id="KW-1185">Reference proteome</keyword>
<evidence type="ECO:0000256" key="2">
    <source>
        <dbReference type="ARBA" id="ARBA00004370"/>
    </source>
</evidence>
<keyword evidence="4" id="KW-0597">Phosphoprotein</keyword>
<reference evidence="14 15" key="1">
    <citation type="submission" date="2023-04" db="EMBL/GenBank/DDBJ databases">
        <title>A long-awaited taxogenomic arrangement of the family Halomonadaceae.</title>
        <authorList>
            <person name="De La Haba R."/>
            <person name="Chuvochina M."/>
            <person name="Wittouck S."/>
            <person name="Arahal D.R."/>
            <person name="Sanchez-Porro C."/>
            <person name="Hugenholtz P."/>
            <person name="Ventosa A."/>
        </authorList>
    </citation>
    <scope>NUCLEOTIDE SEQUENCE [LARGE SCALE GENOMIC DNA]</scope>
    <source>
        <strain evidence="14 15">DSM 22428</strain>
    </source>
</reference>
<keyword evidence="5" id="KW-0808">Transferase</keyword>
<organism evidence="14 15">
    <name type="scientific">Larsenimonas suaedae</name>
    <dbReference type="NCBI Taxonomy" id="1851019"/>
    <lineage>
        <taxon>Bacteria</taxon>
        <taxon>Pseudomonadati</taxon>
        <taxon>Pseudomonadota</taxon>
        <taxon>Gammaproteobacteria</taxon>
        <taxon>Oceanospirillales</taxon>
        <taxon>Halomonadaceae</taxon>
        <taxon>Larsenimonas</taxon>
    </lineage>
</organism>
<evidence type="ECO:0000256" key="1">
    <source>
        <dbReference type="ARBA" id="ARBA00000085"/>
    </source>
</evidence>
<evidence type="ECO:0000256" key="3">
    <source>
        <dbReference type="ARBA" id="ARBA00012438"/>
    </source>
</evidence>
<dbReference type="InterPro" id="IPR003660">
    <property type="entry name" value="HAMP_dom"/>
</dbReference>
<keyword evidence="14" id="KW-0547">Nucleotide-binding</keyword>